<dbReference type="PANTHER" id="PTHR33845:SF1">
    <property type="entry name" value="C2H2-TYPE DOMAIN-CONTAINING PROTEIN"/>
    <property type="match status" value="1"/>
</dbReference>
<feature type="compositionally biased region" description="Polar residues" evidence="1">
    <location>
        <begin position="123"/>
        <end position="134"/>
    </location>
</feature>
<gene>
    <name evidence="2" type="ORF">P5673_030395</name>
</gene>
<dbReference type="PANTHER" id="PTHR33845">
    <property type="entry name" value="C2H2-TYPE DOMAIN-CONTAINING PROTEIN"/>
    <property type="match status" value="1"/>
</dbReference>
<feature type="region of interest" description="Disordered" evidence="1">
    <location>
        <begin position="82"/>
        <end position="143"/>
    </location>
</feature>
<evidence type="ECO:0000313" key="2">
    <source>
        <dbReference type="EMBL" id="KAK2549180.1"/>
    </source>
</evidence>
<sequence length="792" mass="90160">MICATYRAYLGQYWGNQTKTSRCRYPEHKGERKCGKTDRAFSVKLSMEVLGVLVPVGARICNSCRKAHSARVKHSWLTPNKTESDTIDARKSKETARAEIRGNEEVTPAPASAGRCDPPWTPGQWQPSPESSRSGNEEKEENKLPVDHVLDAYNGAMAQTEGLSKDASVEQLTFRMKEEWEKATEKENQLCKAKVGEACRAVCGVIAPNAREELFKYFIKRANTSNNKLDALITAYEQAPTKGLKTRILIMYALRYSSTELKQIHAPFERLSDRQIKKARNHAKTEGVGFRVENIVHRRVRIDPDKLVHFLLLIDQAYFYQDVPYGTRTVKLDSGQEMVMSNVVRTVGRSIMVEQYHQHCREGEPLSKSTLYRILEVRGASQRKSLQGLDNTAGSGAETFDTLTKVVGDLEQCGARQEWCQETRKDLKAGKRYLKTSYRPHCRDDSDECPHHCGEHVLSDIECAEFQAACHHEHLEVCPDCEGLEATMEYILTQVRESKDVKFYSQDHKENLLYDATQAQEMVLQWKAHILRAENKDLAKTDAVLSVQDDTIFILMDWAMKFTQMRYREKQSEWFGKRDLLKNVNAVKPQITGALLRSDGAGCYHSNTLIAPLHRIYELSGIKPLRYELSEPQLGKDVCDRIISPLKGAIRRYCNEGHDVILAADMHKALKARPVKGCTAAVCELDRTGLEIKVNRIPNFSAFHNFFYEEDDLRMWKAYDIGQGRFVFWSDLDVQVPSAIAIPSASEGLQFWDVQPRTMELQKESIQRLRCSNAMNTAVRIPSNLSKPYKTT</sequence>
<evidence type="ECO:0000313" key="3">
    <source>
        <dbReference type="Proteomes" id="UP001249851"/>
    </source>
</evidence>
<reference evidence="2" key="2">
    <citation type="journal article" date="2023" name="Science">
        <title>Genomic signatures of disease resistance in endangered staghorn corals.</title>
        <authorList>
            <person name="Vollmer S.V."/>
            <person name="Selwyn J.D."/>
            <person name="Despard B.A."/>
            <person name="Roesel C.L."/>
        </authorList>
    </citation>
    <scope>NUCLEOTIDE SEQUENCE</scope>
    <source>
        <strain evidence="2">K2</strain>
    </source>
</reference>
<organism evidence="2 3">
    <name type="scientific">Acropora cervicornis</name>
    <name type="common">Staghorn coral</name>
    <dbReference type="NCBI Taxonomy" id="6130"/>
    <lineage>
        <taxon>Eukaryota</taxon>
        <taxon>Metazoa</taxon>
        <taxon>Cnidaria</taxon>
        <taxon>Anthozoa</taxon>
        <taxon>Hexacorallia</taxon>
        <taxon>Scleractinia</taxon>
        <taxon>Astrocoeniina</taxon>
        <taxon>Acroporidae</taxon>
        <taxon>Acropora</taxon>
    </lineage>
</organism>
<feature type="compositionally biased region" description="Basic and acidic residues" evidence="1">
    <location>
        <begin position="82"/>
        <end position="104"/>
    </location>
</feature>
<comment type="caution">
    <text evidence="2">The sequence shown here is derived from an EMBL/GenBank/DDBJ whole genome shotgun (WGS) entry which is preliminary data.</text>
</comment>
<evidence type="ECO:0000256" key="1">
    <source>
        <dbReference type="SAM" id="MobiDB-lite"/>
    </source>
</evidence>
<accession>A0AAD9PU98</accession>
<reference evidence="2" key="1">
    <citation type="journal article" date="2023" name="G3 (Bethesda)">
        <title>Whole genome assembly and annotation of the endangered Caribbean coral Acropora cervicornis.</title>
        <authorList>
            <person name="Selwyn J.D."/>
            <person name="Vollmer S.V."/>
        </authorList>
    </citation>
    <scope>NUCLEOTIDE SEQUENCE</scope>
    <source>
        <strain evidence="2">K2</strain>
    </source>
</reference>
<proteinExistence type="predicted"/>
<name>A0AAD9PU98_ACRCE</name>
<dbReference type="AlphaFoldDB" id="A0AAD9PU98"/>
<keyword evidence="3" id="KW-1185">Reference proteome</keyword>
<protein>
    <submittedName>
        <fullName evidence="2">Uncharacterized protein</fullName>
    </submittedName>
</protein>
<dbReference type="Proteomes" id="UP001249851">
    <property type="component" value="Unassembled WGS sequence"/>
</dbReference>
<dbReference type="EMBL" id="JARQWQ010000130">
    <property type="protein sequence ID" value="KAK2549180.1"/>
    <property type="molecule type" value="Genomic_DNA"/>
</dbReference>